<reference evidence="2 3" key="1">
    <citation type="submission" date="2024-07" db="EMBL/GenBank/DDBJ databases">
        <title>Chromosome-level genome assembly of the water stick insect Ranatra chinensis (Heteroptera: Nepidae).</title>
        <authorList>
            <person name="Liu X."/>
        </authorList>
    </citation>
    <scope>NUCLEOTIDE SEQUENCE [LARGE SCALE GENOMIC DNA]</scope>
    <source>
        <strain evidence="2">Cailab_2021Rc</strain>
        <tissue evidence="2">Muscle</tissue>
    </source>
</reference>
<proteinExistence type="predicted"/>
<dbReference type="AlphaFoldDB" id="A0ABD0Y714"/>
<feature type="compositionally biased region" description="Basic and acidic residues" evidence="1">
    <location>
        <begin position="492"/>
        <end position="506"/>
    </location>
</feature>
<dbReference type="EMBL" id="JBFDAA010000012">
    <property type="protein sequence ID" value="KAL1123183.1"/>
    <property type="molecule type" value="Genomic_DNA"/>
</dbReference>
<sequence>MGSDPECVVKPNFNESEDTVDVRCLVGEDTIASRDRIPDLIQDLEPDLDHPMLSGGDTEIIMTAHITKTPTVFIELPHFTCCVEDNITNLTTSDCCWNLELSLLAQSGHVRYPIYMRQSSFFGVSHKLAPAVAHFLKDYVYLSGFRKGGEHAALAPATPPTNRPSICILKESGAAHLNCSRPLTFPGLFPRAVPILAFQEVVHLFLSTQKKETSRSTNAKRPLARWSEPVSSNRRLQRSYISDMNYDPDGSAEDGDYPKLVRTNEFRGRDDRPRQSFLASLIPYLSFAELHSKYGGPDGVVVSVCDYHAGGPRVRFPKSPVDASGVPRDHGCLLRCAYGSWMKGRPLLSPVGKLSDEGKSLMPVSWNTVVTVEGSHYFHSAQLPGSLLVRYFYDLQVFEGPFAVSHFACRGHCHILVWKRPETATLPDAFSRTLSGSWEADFRSLENTTCREALRASSLALPQGAAFVSSVGGCGILDDRGALGCGIGTERAERSRLHERGTSAERRYKRSHRRSPTSRHHHHHRHQQSRQQSPPSPHHQGRRDRTSRHRSTNRYRRSTSSNSRQDHEYHHLLSPSR</sequence>
<name>A0ABD0Y714_9HEMI</name>
<organism evidence="2 3">
    <name type="scientific">Ranatra chinensis</name>
    <dbReference type="NCBI Taxonomy" id="642074"/>
    <lineage>
        <taxon>Eukaryota</taxon>
        <taxon>Metazoa</taxon>
        <taxon>Ecdysozoa</taxon>
        <taxon>Arthropoda</taxon>
        <taxon>Hexapoda</taxon>
        <taxon>Insecta</taxon>
        <taxon>Pterygota</taxon>
        <taxon>Neoptera</taxon>
        <taxon>Paraneoptera</taxon>
        <taxon>Hemiptera</taxon>
        <taxon>Heteroptera</taxon>
        <taxon>Panheteroptera</taxon>
        <taxon>Nepomorpha</taxon>
        <taxon>Nepidae</taxon>
        <taxon>Ranatrinae</taxon>
        <taxon>Ranatra</taxon>
    </lineage>
</organism>
<dbReference type="Proteomes" id="UP001558652">
    <property type="component" value="Unassembled WGS sequence"/>
</dbReference>
<evidence type="ECO:0000256" key="1">
    <source>
        <dbReference type="SAM" id="MobiDB-lite"/>
    </source>
</evidence>
<feature type="compositionally biased region" description="Basic residues" evidence="1">
    <location>
        <begin position="539"/>
        <end position="557"/>
    </location>
</feature>
<accession>A0ABD0Y714</accession>
<comment type="caution">
    <text evidence="2">The sequence shown here is derived from an EMBL/GenBank/DDBJ whole genome shotgun (WGS) entry which is preliminary data.</text>
</comment>
<evidence type="ECO:0000313" key="2">
    <source>
        <dbReference type="EMBL" id="KAL1123183.1"/>
    </source>
</evidence>
<gene>
    <name evidence="2" type="ORF">AAG570_002270</name>
</gene>
<feature type="region of interest" description="Disordered" evidence="1">
    <location>
        <begin position="492"/>
        <end position="577"/>
    </location>
</feature>
<protein>
    <submittedName>
        <fullName evidence="2">Uncharacterized protein</fullName>
    </submittedName>
</protein>
<keyword evidence="3" id="KW-1185">Reference proteome</keyword>
<evidence type="ECO:0000313" key="3">
    <source>
        <dbReference type="Proteomes" id="UP001558652"/>
    </source>
</evidence>
<feature type="compositionally biased region" description="Basic residues" evidence="1">
    <location>
        <begin position="507"/>
        <end position="528"/>
    </location>
</feature>
<feature type="region of interest" description="Disordered" evidence="1">
    <location>
        <begin position="237"/>
        <end position="258"/>
    </location>
</feature>